<dbReference type="PANTHER" id="PTHR14379">
    <property type="entry name" value="LIMKAIN B LKAP"/>
    <property type="match status" value="1"/>
</dbReference>
<dbReference type="Pfam" id="PF01936">
    <property type="entry name" value="NYN"/>
    <property type="match status" value="1"/>
</dbReference>
<dbReference type="CDD" id="cd10910">
    <property type="entry name" value="PIN_limkain_b1_N_like"/>
    <property type="match status" value="1"/>
</dbReference>
<comment type="caution">
    <text evidence="2">The sequence shown here is derived from an EMBL/GenBank/DDBJ whole genome shotgun (WGS) entry which is preliminary data.</text>
</comment>
<dbReference type="PANTHER" id="PTHR14379:SF3">
    <property type="entry name" value="MEIOSIS REGULATOR AND MRNA STABILITY FACTOR 1"/>
    <property type="match status" value="1"/>
</dbReference>
<evidence type="ECO:0000313" key="2">
    <source>
        <dbReference type="EMBL" id="KAG7636010.1"/>
    </source>
</evidence>
<dbReference type="EMBL" id="JAEFBK010000002">
    <property type="protein sequence ID" value="KAG7636010.1"/>
    <property type="molecule type" value="Genomic_DNA"/>
</dbReference>
<name>A0A8T2FNF6_9BRAS</name>
<dbReference type="Proteomes" id="UP000694240">
    <property type="component" value="Chromosome 2"/>
</dbReference>
<dbReference type="AlphaFoldDB" id="A0A8T2FNF6"/>
<dbReference type="InterPro" id="IPR021139">
    <property type="entry name" value="NYN"/>
</dbReference>
<dbReference type="GO" id="GO:0005777">
    <property type="term" value="C:peroxisome"/>
    <property type="evidence" value="ECO:0007669"/>
    <property type="project" value="InterPro"/>
</dbReference>
<keyword evidence="3" id="KW-1185">Reference proteome</keyword>
<evidence type="ECO:0000259" key="1">
    <source>
        <dbReference type="Pfam" id="PF01936"/>
    </source>
</evidence>
<evidence type="ECO:0000313" key="3">
    <source>
        <dbReference type="Proteomes" id="UP000694240"/>
    </source>
</evidence>
<sequence>MFTGDIYLVSEALNLENCVKAKTSVWWDIENCEVPRGWDAHVIALNVSSALLKTNYCGLVSIWAYGDTNFIPLHHQQALSSTGVALNHIPAVVYRNALWKAEIGQWFSSCDAVAKEVDIIEPIGERKCMSDCSGQGVCNHEFGLCRCFHGFTDIVTQQEQCAFVEKAQNIQTVQCQSHVDFKSIRRRILMNLK</sequence>
<organism evidence="2 3">
    <name type="scientific">Arabidopsis thaliana x Arabidopsis arenosa</name>
    <dbReference type="NCBI Taxonomy" id="1240361"/>
    <lineage>
        <taxon>Eukaryota</taxon>
        <taxon>Viridiplantae</taxon>
        <taxon>Streptophyta</taxon>
        <taxon>Embryophyta</taxon>
        <taxon>Tracheophyta</taxon>
        <taxon>Spermatophyta</taxon>
        <taxon>Magnoliopsida</taxon>
        <taxon>eudicotyledons</taxon>
        <taxon>Gunneridae</taxon>
        <taxon>Pentapetalae</taxon>
        <taxon>rosids</taxon>
        <taxon>malvids</taxon>
        <taxon>Brassicales</taxon>
        <taxon>Brassicaceae</taxon>
        <taxon>Camelineae</taxon>
        <taxon>Arabidopsis</taxon>
    </lineage>
</organism>
<accession>A0A8T2FNF6</accession>
<feature type="domain" description="NYN" evidence="1">
    <location>
        <begin position="22"/>
        <end position="95"/>
    </location>
</feature>
<reference evidence="2 3" key="1">
    <citation type="submission" date="2020-12" db="EMBL/GenBank/DDBJ databases">
        <title>Concerted genomic and epigenomic changes stabilize Arabidopsis allopolyploids.</title>
        <authorList>
            <person name="Chen Z."/>
        </authorList>
    </citation>
    <scope>NUCLEOTIDE SEQUENCE [LARGE SCALE GENOMIC DNA]</scope>
    <source>
        <strain evidence="2">Allo738</strain>
        <tissue evidence="2">Leaf</tissue>
    </source>
</reference>
<dbReference type="GO" id="GO:0004540">
    <property type="term" value="F:RNA nuclease activity"/>
    <property type="evidence" value="ECO:0007669"/>
    <property type="project" value="InterPro"/>
</dbReference>
<gene>
    <name evidence="2" type="ORF">ISN45_At02g005270</name>
</gene>
<protein>
    <submittedName>
        <fullName evidence="2">NYN domain limkain-b1-type</fullName>
    </submittedName>
</protein>
<proteinExistence type="predicted"/>
<dbReference type="InterPro" id="IPR024768">
    <property type="entry name" value="Marf1"/>
</dbReference>
<dbReference type="GO" id="GO:0010468">
    <property type="term" value="P:regulation of gene expression"/>
    <property type="evidence" value="ECO:0007669"/>
    <property type="project" value="InterPro"/>
</dbReference>